<dbReference type="RefSeq" id="WP_133822015.1">
    <property type="nucleotide sequence ID" value="NZ_SNZH01000036.1"/>
</dbReference>
<dbReference type="GO" id="GO:0005524">
    <property type="term" value="F:ATP binding"/>
    <property type="evidence" value="ECO:0007669"/>
    <property type="project" value="UniProtKB-KW"/>
</dbReference>
<dbReference type="InterPro" id="IPR008271">
    <property type="entry name" value="Ser/Thr_kinase_AS"/>
</dbReference>
<evidence type="ECO:0000256" key="2">
    <source>
        <dbReference type="ARBA" id="ARBA00022741"/>
    </source>
</evidence>
<dbReference type="Gene3D" id="1.10.510.10">
    <property type="entry name" value="Transferase(Phosphotransferase) domain 1"/>
    <property type="match status" value="1"/>
</dbReference>
<dbReference type="InterPro" id="IPR011990">
    <property type="entry name" value="TPR-like_helical_dom_sf"/>
</dbReference>
<dbReference type="SMART" id="SM00220">
    <property type="entry name" value="S_TKc"/>
    <property type="match status" value="1"/>
</dbReference>
<evidence type="ECO:0000256" key="5">
    <source>
        <dbReference type="SAM" id="Phobius"/>
    </source>
</evidence>
<evidence type="ECO:0000313" key="8">
    <source>
        <dbReference type="Proteomes" id="UP000295293"/>
    </source>
</evidence>
<dbReference type="SUPFAM" id="SSF56112">
    <property type="entry name" value="Protein kinase-like (PK-like)"/>
    <property type="match status" value="1"/>
</dbReference>
<keyword evidence="5" id="KW-0812">Transmembrane</keyword>
<keyword evidence="5" id="KW-1133">Transmembrane helix</keyword>
<reference evidence="7 8" key="1">
    <citation type="submission" date="2019-03" db="EMBL/GenBank/DDBJ databases">
        <title>Genomic Encyclopedia of Type Strains, Phase IV (KMG-IV): sequencing the most valuable type-strain genomes for metagenomic binning, comparative biology and taxonomic classification.</title>
        <authorList>
            <person name="Goeker M."/>
        </authorList>
    </citation>
    <scope>NUCLEOTIDE SEQUENCE [LARGE SCALE GENOMIC DNA]</scope>
    <source>
        <strain evidence="7 8">DSM 21667</strain>
    </source>
</reference>
<keyword evidence="1" id="KW-0808">Transferase</keyword>
<keyword evidence="5" id="KW-0472">Membrane</keyword>
<keyword evidence="4" id="KW-0067">ATP-binding</keyword>
<proteinExistence type="predicted"/>
<dbReference type="GO" id="GO:0004674">
    <property type="term" value="F:protein serine/threonine kinase activity"/>
    <property type="evidence" value="ECO:0007669"/>
    <property type="project" value="TreeGrafter"/>
</dbReference>
<sequence length="969" mass="105521">MSLPATQFRRVCDLFDAVVDLPLAQQTNRLRELCDDPALCAEVEALLRADAQGGAFDAAARAQRDRLAQDDDGADVDAVATNAAPAWRVVREAGRGGMGIVYLVERGTGELRQRGALKVLHRSGDSVVALARFDRERRVLAQLDHPAIARLLETGLREDGAPYLVMDYVDGEPIDRYVAQRKLGLGERLLLFLDVCAAVAHAHRQLVVHRDIKPANVLVTEEGRVKLLDFGIAKLLDDSAGTDLTRTQGEPLTPRYAAPEQLSGGPITTATDVYGLGGLFYLLLTDHAPRGADWRPEHGAYADDTFVAPSRRVEPQRARALRGDLDVIALCALQPLPERRYASVEAFAEDVRRHRDGRPIVVRRSSRRYLAGRFIARHRLWLGALLAVLVVSIAAAAISMRQARLARESAEHAEAVRHFVVGVFAQASPDENNGQPFTAHQLLDRGARQVAELAATPAVQADLMNVLAGLYSDLGDYARARTMATQAIERDKTDAVPADVRARSLLVLAQVETELRDFAAAAAHVEAARALAQRAGADEEEQRARRLGVAALVAAENYQRADPELRALMADDRARFGDSSAAVAEDWMLLGKILDNNARGDEAIAAIRQALRILQELPHAASARIDAQNRLGLMLLHKHDLSGADAVLKTAEESATRLYGADNIQTWTIRSNRIRAAEIAGRFEQAAESRNALLRVEREALNGSNPAQIASHAKFLAADYRELGRFAEAEALFRESLALSDRAAGAERGNDSADTLLHLGYTLQLRGRYSEAETAIREAYRIASQHEQPTSQWLNDTRGRLGNLLRLEGRYAEALAELRPATEALGQVGSGGNSILANLLAQLSLAELDGGDAATADTTATRATELARRVFEPGNYRLGLSLFAAARAKLALGRADAAVPLLREALSVRRPPHPAHDPRVLEVQVALVTALEATDRLREAGEIRAAIQPRLRSDDSPYARQLLGQLVPR</sequence>
<dbReference type="Gene3D" id="1.25.40.10">
    <property type="entry name" value="Tetratricopeptide repeat domain"/>
    <property type="match status" value="4"/>
</dbReference>
<dbReference type="SMART" id="SM00028">
    <property type="entry name" value="TPR"/>
    <property type="match status" value="7"/>
</dbReference>
<dbReference type="InterPro" id="IPR011009">
    <property type="entry name" value="Kinase-like_dom_sf"/>
</dbReference>
<keyword evidence="2" id="KW-0547">Nucleotide-binding</keyword>
<dbReference type="InterPro" id="IPR019734">
    <property type="entry name" value="TPR_rpt"/>
</dbReference>
<keyword evidence="8" id="KW-1185">Reference proteome</keyword>
<dbReference type="SUPFAM" id="SSF48452">
    <property type="entry name" value="TPR-like"/>
    <property type="match status" value="4"/>
</dbReference>
<gene>
    <name evidence="7" type="ORF">DFR29_13611</name>
</gene>
<dbReference type="PANTHER" id="PTHR43289:SF34">
    <property type="entry name" value="SERINE_THREONINE-PROTEIN KINASE YBDM-RELATED"/>
    <property type="match status" value="1"/>
</dbReference>
<dbReference type="PANTHER" id="PTHR43289">
    <property type="entry name" value="MITOGEN-ACTIVATED PROTEIN KINASE KINASE KINASE 20-RELATED"/>
    <property type="match status" value="1"/>
</dbReference>
<feature type="transmembrane region" description="Helical" evidence="5">
    <location>
        <begin position="380"/>
        <end position="400"/>
    </location>
</feature>
<dbReference type="OrthoDB" id="9783151at2"/>
<name>A0A4V3DKM8_9GAMM</name>
<organism evidence="7 8">
    <name type="scientific">Tahibacter aquaticus</name>
    <dbReference type="NCBI Taxonomy" id="520092"/>
    <lineage>
        <taxon>Bacteria</taxon>
        <taxon>Pseudomonadati</taxon>
        <taxon>Pseudomonadota</taxon>
        <taxon>Gammaproteobacteria</taxon>
        <taxon>Lysobacterales</taxon>
        <taxon>Rhodanobacteraceae</taxon>
        <taxon>Tahibacter</taxon>
    </lineage>
</organism>
<evidence type="ECO:0000256" key="3">
    <source>
        <dbReference type="ARBA" id="ARBA00022777"/>
    </source>
</evidence>
<dbReference type="PROSITE" id="PS00108">
    <property type="entry name" value="PROTEIN_KINASE_ST"/>
    <property type="match status" value="1"/>
</dbReference>
<dbReference type="AlphaFoldDB" id="A0A4V3DKM8"/>
<dbReference type="Gene3D" id="3.30.200.20">
    <property type="entry name" value="Phosphorylase Kinase, domain 1"/>
    <property type="match status" value="1"/>
</dbReference>
<protein>
    <submittedName>
        <fullName evidence="7">Serine/threonine-protein kinase</fullName>
    </submittedName>
</protein>
<keyword evidence="3 7" id="KW-0418">Kinase</keyword>
<dbReference type="InterPro" id="IPR000719">
    <property type="entry name" value="Prot_kinase_dom"/>
</dbReference>
<accession>A0A4V3DKM8</accession>
<feature type="domain" description="Protein kinase" evidence="6">
    <location>
        <begin position="87"/>
        <end position="361"/>
    </location>
</feature>
<dbReference type="Proteomes" id="UP000295293">
    <property type="component" value="Unassembled WGS sequence"/>
</dbReference>
<dbReference type="Pfam" id="PF13424">
    <property type="entry name" value="TPR_12"/>
    <property type="match status" value="1"/>
</dbReference>
<evidence type="ECO:0000256" key="1">
    <source>
        <dbReference type="ARBA" id="ARBA00022679"/>
    </source>
</evidence>
<dbReference type="Pfam" id="PF13374">
    <property type="entry name" value="TPR_10"/>
    <property type="match status" value="1"/>
</dbReference>
<evidence type="ECO:0000259" key="6">
    <source>
        <dbReference type="PROSITE" id="PS50011"/>
    </source>
</evidence>
<comment type="caution">
    <text evidence="7">The sequence shown here is derived from an EMBL/GenBank/DDBJ whole genome shotgun (WGS) entry which is preliminary data.</text>
</comment>
<evidence type="ECO:0000256" key="4">
    <source>
        <dbReference type="ARBA" id="ARBA00022840"/>
    </source>
</evidence>
<evidence type="ECO:0000313" key="7">
    <source>
        <dbReference type="EMBL" id="TDR35360.1"/>
    </source>
</evidence>
<dbReference type="CDD" id="cd14014">
    <property type="entry name" value="STKc_PknB_like"/>
    <property type="match status" value="1"/>
</dbReference>
<dbReference type="PROSITE" id="PS50011">
    <property type="entry name" value="PROTEIN_KINASE_DOM"/>
    <property type="match status" value="1"/>
</dbReference>
<dbReference type="EMBL" id="SNZH01000036">
    <property type="protein sequence ID" value="TDR35360.1"/>
    <property type="molecule type" value="Genomic_DNA"/>
</dbReference>
<dbReference type="Pfam" id="PF00069">
    <property type="entry name" value="Pkinase"/>
    <property type="match status" value="1"/>
</dbReference>